<dbReference type="KEGG" id="cbot:ATE48_02660"/>
<keyword evidence="2" id="KW-1185">Reference proteome</keyword>
<dbReference type="EMBL" id="CP013244">
    <property type="protein sequence ID" value="ANP44900.1"/>
    <property type="molecule type" value="Genomic_DNA"/>
</dbReference>
<dbReference type="AlphaFoldDB" id="A0A1B1AEB6"/>
<accession>A0A1B1AEB6</accession>
<dbReference type="Proteomes" id="UP000092498">
    <property type="component" value="Chromosome"/>
</dbReference>
<dbReference type="STRING" id="1759059.ATE48_02660"/>
<dbReference type="InterPro" id="IPR014598">
    <property type="entry name" value="UCP035865"/>
</dbReference>
<proteinExistence type="predicted"/>
<reference evidence="1 2" key="1">
    <citation type="submission" date="2015-11" db="EMBL/GenBank/DDBJ databases">
        <title>Whole-Genome Sequence of Candidatus Oderbacter manganicum from the National Park Lower Oder Valley, Germany.</title>
        <authorList>
            <person name="Braun B."/>
            <person name="Liere K."/>
            <person name="Szewzyk U."/>
        </authorList>
    </citation>
    <scope>NUCLEOTIDE SEQUENCE [LARGE SCALE GENOMIC DNA]</scope>
    <source>
        <strain evidence="1 2">OTSz_A_272</strain>
    </source>
</reference>
<dbReference type="InterPro" id="IPR019285">
    <property type="entry name" value="DUF2336"/>
</dbReference>
<evidence type="ECO:0008006" key="3">
    <source>
        <dbReference type="Google" id="ProtNLM"/>
    </source>
</evidence>
<evidence type="ECO:0000313" key="1">
    <source>
        <dbReference type="EMBL" id="ANP44900.1"/>
    </source>
</evidence>
<protein>
    <recommendedName>
        <fullName evidence="3">DUF2336 domain-containing protein</fullName>
    </recommendedName>
</protein>
<dbReference type="Pfam" id="PF10098">
    <property type="entry name" value="DUF2336"/>
    <property type="match status" value="1"/>
</dbReference>
<dbReference type="RefSeq" id="WP_066767539.1">
    <property type="nucleotide sequence ID" value="NZ_CP013244.1"/>
</dbReference>
<name>A0A1B1AEB6_9PROT</name>
<organism evidence="1 2">
    <name type="scientific">Candidatus Viadribacter manganicus</name>
    <dbReference type="NCBI Taxonomy" id="1759059"/>
    <lineage>
        <taxon>Bacteria</taxon>
        <taxon>Pseudomonadati</taxon>
        <taxon>Pseudomonadota</taxon>
        <taxon>Alphaproteobacteria</taxon>
        <taxon>Hyphomonadales</taxon>
        <taxon>Hyphomonadaceae</taxon>
        <taxon>Candidatus Viadribacter</taxon>
    </lineage>
</organism>
<dbReference type="OrthoDB" id="7888976at2"/>
<dbReference type="PIRSF" id="PIRSF035865">
    <property type="entry name" value="UCP035865"/>
    <property type="match status" value="1"/>
</dbReference>
<dbReference type="InParanoid" id="A0A1B1AEB6"/>
<gene>
    <name evidence="1" type="ORF">ATE48_02660</name>
</gene>
<sequence length="361" mass="40051">MSNARFAKLVDLARTTDSNQRRELLREVTDLFFETSGSRNTRESALFDDVLQLVAAEMQDSVLAELSELFADAKDAPVGLMRDLANHSFEIAGPVLRRSRALDEQTLLQIVTYQSQPHIKAVAQREDVTESVSDAIVKFGDDNALDALIRNDGAKISRTSMEAAVDRARRNTLLHEGVVKRSDLPLDLLNEMYFVVENTLRDQIMKRNASVDPATLDAALSKARARMSQTAGDMSAEAKNAMAFIQAKKNSGELHARLLVSLYREAKQTHFLYGLAEITNLEPETVADLIERRDIDGLAMICRAAGIERPLFVTLAVLSCGGDEAMQRAEEFGRMYNNVPVEAAQRAMRFFKVRKSAAIAA</sequence>
<evidence type="ECO:0000313" key="2">
    <source>
        <dbReference type="Proteomes" id="UP000092498"/>
    </source>
</evidence>